<organism evidence="10 11">
    <name type="scientific">candidate division TA06 bacterium</name>
    <dbReference type="NCBI Taxonomy" id="2250710"/>
    <lineage>
        <taxon>Bacteria</taxon>
        <taxon>Bacteria division TA06</taxon>
    </lineage>
</organism>
<sequence length="693" mass="78564">MHIRKLFLLVVIFTLVISSCTKEKKIVITGDKGGTIVIGVPEEPSKLNPLYPPISGENSIINNLFLSLHSTSSEGDIIPMLASSWEYGEDMKSITYHLKKDLNWSDGKPITAEDIVFTFNAMKDPKNSYPNLSQIQYIKNVEALNDYSVKFEFSIVYSDELFDSNIRPIPSHIFNKEKSVKDSKYNETPVVSGPFTVKKWEKGDYIELIYNKNFNLFSPNPANIVFIFYKDYNDAIDLLKRGILDVAIGLDPKYYNVVKANPLLIANKESGSNYTFIGWNLNNELFKDKEVRQALTMTTNRKEIIDTLLNGLGDIIAGPIPPSSWAYNEALKPFPFSIEKAQKKLDNNGWKRGKRAKAKWLYKNGKRFEFDILVNKENKLRIDLANMLKNQFDKIGIKVNVNIVDGISFITKLLTKDYDAFIMAWNVGDKLNMLPIWSSNPQIGTYNIVEYKNPKLDDYIKNASETLIENDALNYWSLFQEEIANDQPYTFLFSSNKITISNKRVKGTDIFNKQTEIMDNISYLWIPKSMRVKFDIASLIPPEPEKKNAPTEGEIAEKEKSKKELANPEQILEAAAKKTTIVKDTIKKKPVVKTDTVKKKKPVIVIQPRPKNIVQPEYPEAAKLIGAEGQIFVQVTIGVDGNVKAAKIVKSFNNDACNKASIKAALRSKWHPGTGNGKPVEMKATYPYIFIAD</sequence>
<evidence type="ECO:0000256" key="4">
    <source>
        <dbReference type="ARBA" id="ARBA00022692"/>
    </source>
</evidence>
<dbReference type="Gene3D" id="3.40.190.10">
    <property type="entry name" value="Periplasmic binding protein-like II"/>
    <property type="match status" value="1"/>
</dbReference>
<dbReference type="SUPFAM" id="SSF74653">
    <property type="entry name" value="TolA/TonB C-terminal domain"/>
    <property type="match status" value="1"/>
</dbReference>
<dbReference type="Gene3D" id="3.10.105.10">
    <property type="entry name" value="Dipeptide-binding Protein, Domain 3"/>
    <property type="match status" value="1"/>
</dbReference>
<comment type="caution">
    <text evidence="10">The sequence shown here is derived from an EMBL/GenBank/DDBJ whole genome shotgun (WGS) entry which is preliminary data.</text>
</comment>
<evidence type="ECO:0000256" key="3">
    <source>
        <dbReference type="ARBA" id="ARBA00022448"/>
    </source>
</evidence>
<evidence type="ECO:0000256" key="2">
    <source>
        <dbReference type="ARBA" id="ARBA00005695"/>
    </source>
</evidence>
<proteinExistence type="inferred from homology"/>
<evidence type="ECO:0000259" key="9">
    <source>
        <dbReference type="PROSITE" id="PS52015"/>
    </source>
</evidence>
<dbReference type="GO" id="GO:1904680">
    <property type="term" value="F:peptide transmembrane transporter activity"/>
    <property type="evidence" value="ECO:0007669"/>
    <property type="project" value="TreeGrafter"/>
</dbReference>
<comment type="similarity">
    <text evidence="2">Belongs to the bacterial solute-binding protein 5 family.</text>
</comment>
<dbReference type="PROSITE" id="PS52015">
    <property type="entry name" value="TONB_CTD"/>
    <property type="match status" value="1"/>
</dbReference>
<dbReference type="GO" id="GO:0016020">
    <property type="term" value="C:membrane"/>
    <property type="evidence" value="ECO:0007669"/>
    <property type="project" value="UniProtKB-SubCell"/>
</dbReference>
<dbReference type="SUPFAM" id="SSF53850">
    <property type="entry name" value="Periplasmic binding protein-like II"/>
    <property type="match status" value="1"/>
</dbReference>
<feature type="domain" description="TonB C-terminal" evidence="9">
    <location>
        <begin position="603"/>
        <end position="693"/>
    </location>
</feature>
<dbReference type="Pfam" id="PF00496">
    <property type="entry name" value="SBP_bac_5"/>
    <property type="match status" value="1"/>
</dbReference>
<dbReference type="PANTHER" id="PTHR30290:SF9">
    <property type="entry name" value="OLIGOPEPTIDE-BINDING PROTEIN APPA"/>
    <property type="match status" value="1"/>
</dbReference>
<dbReference type="PROSITE" id="PS01040">
    <property type="entry name" value="SBP_BACTERIAL_5"/>
    <property type="match status" value="1"/>
</dbReference>
<dbReference type="Gene3D" id="3.90.76.10">
    <property type="entry name" value="Dipeptide-binding Protein, Domain 1"/>
    <property type="match status" value="1"/>
</dbReference>
<dbReference type="InterPro" id="IPR037682">
    <property type="entry name" value="TonB_C"/>
</dbReference>
<dbReference type="AlphaFoldDB" id="A0A660SH88"/>
<keyword evidence="7" id="KW-0472">Membrane</keyword>
<reference evidence="10 11" key="1">
    <citation type="submission" date="2018-06" db="EMBL/GenBank/DDBJ databases">
        <title>Extensive metabolic versatility and redundancy in microbially diverse, dynamic hydrothermal sediments.</title>
        <authorList>
            <person name="Dombrowski N."/>
            <person name="Teske A."/>
            <person name="Baker B.J."/>
        </authorList>
    </citation>
    <scope>NUCLEOTIDE SEQUENCE [LARGE SCALE GENOMIC DNA]</scope>
    <source>
        <strain evidence="10">B10_G13</strain>
    </source>
</reference>
<dbReference type="InterPro" id="IPR000914">
    <property type="entry name" value="SBP_5_dom"/>
</dbReference>
<evidence type="ECO:0000256" key="7">
    <source>
        <dbReference type="ARBA" id="ARBA00023136"/>
    </source>
</evidence>
<dbReference type="GO" id="GO:0015833">
    <property type="term" value="P:peptide transport"/>
    <property type="evidence" value="ECO:0007669"/>
    <property type="project" value="TreeGrafter"/>
</dbReference>
<evidence type="ECO:0000313" key="11">
    <source>
        <dbReference type="Proteomes" id="UP000271125"/>
    </source>
</evidence>
<dbReference type="InterPro" id="IPR039424">
    <property type="entry name" value="SBP_5"/>
</dbReference>
<feature type="region of interest" description="Disordered" evidence="8">
    <location>
        <begin position="543"/>
        <end position="566"/>
    </location>
</feature>
<dbReference type="InterPro" id="IPR023765">
    <property type="entry name" value="SBP_5_CS"/>
</dbReference>
<protein>
    <recommendedName>
        <fullName evidence="9">TonB C-terminal domain-containing protein</fullName>
    </recommendedName>
</protein>
<evidence type="ECO:0000256" key="6">
    <source>
        <dbReference type="ARBA" id="ARBA00022989"/>
    </source>
</evidence>
<dbReference type="NCBIfam" id="TIGR01352">
    <property type="entry name" value="tonB_Cterm"/>
    <property type="match status" value="1"/>
</dbReference>
<dbReference type="Pfam" id="PF03544">
    <property type="entry name" value="TonB_C"/>
    <property type="match status" value="1"/>
</dbReference>
<dbReference type="Gene3D" id="3.30.1150.10">
    <property type="match status" value="1"/>
</dbReference>
<evidence type="ECO:0000256" key="8">
    <source>
        <dbReference type="SAM" id="MobiDB-lite"/>
    </source>
</evidence>
<keyword evidence="5" id="KW-0732">Signal</keyword>
<comment type="subcellular location">
    <subcellularLocation>
        <location evidence="1">Membrane</location>
        <topology evidence="1">Single-pass membrane protein</topology>
    </subcellularLocation>
</comment>
<evidence type="ECO:0000313" key="10">
    <source>
        <dbReference type="EMBL" id="RKX69361.1"/>
    </source>
</evidence>
<dbReference type="PROSITE" id="PS51257">
    <property type="entry name" value="PROKAR_LIPOPROTEIN"/>
    <property type="match status" value="1"/>
</dbReference>
<dbReference type="PANTHER" id="PTHR30290">
    <property type="entry name" value="PERIPLASMIC BINDING COMPONENT OF ABC TRANSPORTER"/>
    <property type="match status" value="1"/>
</dbReference>
<evidence type="ECO:0000256" key="5">
    <source>
        <dbReference type="ARBA" id="ARBA00022729"/>
    </source>
</evidence>
<accession>A0A660SH88</accession>
<evidence type="ECO:0000256" key="1">
    <source>
        <dbReference type="ARBA" id="ARBA00004167"/>
    </source>
</evidence>
<gene>
    <name evidence="10" type="ORF">DRP43_04480</name>
</gene>
<dbReference type="Proteomes" id="UP000271125">
    <property type="component" value="Unassembled WGS sequence"/>
</dbReference>
<name>A0A660SH88_UNCT6</name>
<keyword evidence="4" id="KW-0812">Transmembrane</keyword>
<keyword evidence="3" id="KW-0813">Transport</keyword>
<keyword evidence="6" id="KW-1133">Transmembrane helix</keyword>
<dbReference type="InterPro" id="IPR006260">
    <property type="entry name" value="TonB/TolA_C"/>
</dbReference>
<dbReference type="EMBL" id="QNBD01000198">
    <property type="protein sequence ID" value="RKX69361.1"/>
    <property type="molecule type" value="Genomic_DNA"/>
</dbReference>